<evidence type="ECO:0000313" key="3">
    <source>
        <dbReference type="EMBL" id="TFE00889.1"/>
    </source>
</evidence>
<feature type="transmembrane region" description="Helical" evidence="2">
    <location>
        <begin position="12"/>
        <end position="30"/>
    </location>
</feature>
<dbReference type="RefSeq" id="WP_134381517.1">
    <property type="nucleotide sequence ID" value="NZ_SORX01000005.1"/>
</dbReference>
<keyword evidence="2" id="KW-0472">Membrane</keyword>
<dbReference type="EMBL" id="SORX01000005">
    <property type="protein sequence ID" value="TFE00889.1"/>
    <property type="molecule type" value="Genomic_DNA"/>
</dbReference>
<reference evidence="3 4" key="1">
    <citation type="submission" date="2019-03" db="EMBL/GenBank/DDBJ databases">
        <authorList>
            <person name="Yang Y."/>
        </authorList>
    </citation>
    <scope>NUCLEOTIDE SEQUENCE [LARGE SCALE GENOMIC DNA]</scope>
    <source>
        <strain evidence="3 4">ASL-1</strain>
    </source>
</reference>
<dbReference type="PANTHER" id="PTHR35792">
    <property type="entry name" value="GENERAL STRESS PROTEIN"/>
    <property type="match status" value="1"/>
</dbReference>
<name>A0A4Y8LEF1_9BACL</name>
<proteinExistence type="predicted"/>
<protein>
    <submittedName>
        <fullName evidence="3">YtxH domain-containing protein</fullName>
    </submittedName>
</protein>
<feature type="region of interest" description="Disordered" evidence="1">
    <location>
        <begin position="92"/>
        <end position="139"/>
    </location>
</feature>
<sequence>MENNNHNSRDFILGAVIGSIAGAVTALIMAPKSGGEFRQDLNSQAGRLKDRSYEWKDQAVTKSSEMAALAKEKSAVISKNVQDQSTGVVEKVKSFRSKEKSNEQAPQLVTAKDPSLPTVHPVDPLTPATSEEPLRTTSR</sequence>
<evidence type="ECO:0000313" key="4">
    <source>
        <dbReference type="Proteomes" id="UP000297776"/>
    </source>
</evidence>
<evidence type="ECO:0000256" key="2">
    <source>
        <dbReference type="SAM" id="Phobius"/>
    </source>
</evidence>
<dbReference type="OrthoDB" id="9810874at2"/>
<dbReference type="Pfam" id="PF12732">
    <property type="entry name" value="YtxH"/>
    <property type="match status" value="1"/>
</dbReference>
<comment type="caution">
    <text evidence="3">The sequence shown here is derived from an EMBL/GenBank/DDBJ whole genome shotgun (WGS) entry which is preliminary data.</text>
</comment>
<feature type="compositionally biased region" description="Basic and acidic residues" evidence="1">
    <location>
        <begin position="92"/>
        <end position="102"/>
    </location>
</feature>
<dbReference type="PANTHER" id="PTHR35792:SF1">
    <property type="entry name" value="SLL0268 PROTEIN"/>
    <property type="match status" value="1"/>
</dbReference>
<keyword evidence="2" id="KW-1133">Transmembrane helix</keyword>
<organism evidence="3 4">
    <name type="scientific">Jeotgalibacillus salarius</name>
    <dbReference type="NCBI Taxonomy" id="546023"/>
    <lineage>
        <taxon>Bacteria</taxon>
        <taxon>Bacillati</taxon>
        <taxon>Bacillota</taxon>
        <taxon>Bacilli</taxon>
        <taxon>Bacillales</taxon>
        <taxon>Caryophanaceae</taxon>
        <taxon>Jeotgalibacillus</taxon>
    </lineage>
</organism>
<dbReference type="AlphaFoldDB" id="A0A4Y8LEF1"/>
<keyword evidence="4" id="KW-1185">Reference proteome</keyword>
<evidence type="ECO:0000256" key="1">
    <source>
        <dbReference type="SAM" id="MobiDB-lite"/>
    </source>
</evidence>
<accession>A0A4Y8LEF1</accession>
<dbReference type="InterPro" id="IPR024623">
    <property type="entry name" value="YtxH"/>
</dbReference>
<dbReference type="InterPro" id="IPR052928">
    <property type="entry name" value="Desiccation-related_membrane"/>
</dbReference>
<dbReference type="Proteomes" id="UP000297776">
    <property type="component" value="Unassembled WGS sequence"/>
</dbReference>
<keyword evidence="2" id="KW-0812">Transmembrane</keyword>
<gene>
    <name evidence="3" type="ORF">E2626_09445</name>
</gene>